<sequence>MKRHERLERFTPVLLSVSFLFLAVLVVLGAAAPWLPLPDPAAVDLLSKNAGASSAHWFGTDHLGRDVAARLVWGIRTTLFSSLLATVLTAGFGIVLGVFSAAAGDRTDRFLMRVTDLWMSFPGEVLILALVGVLGPGLENVLLACLIAKWPWYARMSHAMVLHLLSSGFVRFAKLSGAGRGRILRTHLLPNLAGECAVLATVDAGAMVLLISSLSFLGLGAQPPSAEWGVMLFDARLVMSVRPEAMLPPGLAIVAVVTALHFLGDRLRDAFDVKGRRS</sequence>
<keyword evidence="2 7" id="KW-0813">Transport</keyword>
<feature type="transmembrane region" description="Helical" evidence="7">
    <location>
        <begin position="246"/>
        <end position="264"/>
    </location>
</feature>
<name>H3KDU2_9BURK</name>
<feature type="transmembrane region" description="Helical" evidence="7">
    <location>
        <begin position="196"/>
        <end position="221"/>
    </location>
</feature>
<organism evidence="9 10">
    <name type="scientific">Sutterella parvirubra YIT 11816</name>
    <dbReference type="NCBI Taxonomy" id="762967"/>
    <lineage>
        <taxon>Bacteria</taxon>
        <taxon>Pseudomonadati</taxon>
        <taxon>Pseudomonadota</taxon>
        <taxon>Betaproteobacteria</taxon>
        <taxon>Burkholderiales</taxon>
        <taxon>Sutterellaceae</taxon>
        <taxon>Sutterella</taxon>
    </lineage>
</organism>
<evidence type="ECO:0000256" key="3">
    <source>
        <dbReference type="ARBA" id="ARBA00022475"/>
    </source>
</evidence>
<dbReference type="PANTHER" id="PTHR43386:SF1">
    <property type="entry name" value="D,D-DIPEPTIDE TRANSPORT SYSTEM PERMEASE PROTEIN DDPC-RELATED"/>
    <property type="match status" value="1"/>
</dbReference>
<dbReference type="OrthoDB" id="9783218at2"/>
<dbReference type="SUPFAM" id="SSF161098">
    <property type="entry name" value="MetI-like"/>
    <property type="match status" value="1"/>
</dbReference>
<evidence type="ECO:0000313" key="10">
    <source>
        <dbReference type="Proteomes" id="UP000004956"/>
    </source>
</evidence>
<keyword evidence="6 7" id="KW-0472">Membrane</keyword>
<dbReference type="Pfam" id="PF00528">
    <property type="entry name" value="BPD_transp_1"/>
    <property type="match status" value="1"/>
</dbReference>
<keyword evidence="3" id="KW-1003">Cell membrane</keyword>
<evidence type="ECO:0000256" key="4">
    <source>
        <dbReference type="ARBA" id="ARBA00022692"/>
    </source>
</evidence>
<feature type="transmembrane region" description="Helical" evidence="7">
    <location>
        <begin position="125"/>
        <end position="150"/>
    </location>
</feature>
<dbReference type="RefSeq" id="WP_008541632.1">
    <property type="nucleotide sequence ID" value="NZ_JH604930.1"/>
</dbReference>
<dbReference type="AlphaFoldDB" id="H3KDU2"/>
<evidence type="ECO:0000313" key="9">
    <source>
        <dbReference type="EMBL" id="EHY31716.1"/>
    </source>
</evidence>
<dbReference type="STRING" id="762967.HMPREF9440_00903"/>
<dbReference type="Proteomes" id="UP000004956">
    <property type="component" value="Unassembled WGS sequence"/>
</dbReference>
<comment type="caution">
    <text evidence="9">The sequence shown here is derived from an EMBL/GenBank/DDBJ whole genome shotgun (WGS) entry which is preliminary data.</text>
</comment>
<feature type="transmembrane region" description="Helical" evidence="7">
    <location>
        <begin position="12"/>
        <end position="35"/>
    </location>
</feature>
<accession>H3KDU2</accession>
<dbReference type="CDD" id="cd06261">
    <property type="entry name" value="TM_PBP2"/>
    <property type="match status" value="1"/>
</dbReference>
<dbReference type="EMBL" id="AFBQ01000122">
    <property type="protein sequence ID" value="EHY31716.1"/>
    <property type="molecule type" value="Genomic_DNA"/>
</dbReference>
<dbReference type="GO" id="GO:0055085">
    <property type="term" value="P:transmembrane transport"/>
    <property type="evidence" value="ECO:0007669"/>
    <property type="project" value="InterPro"/>
</dbReference>
<keyword evidence="10" id="KW-1185">Reference proteome</keyword>
<keyword evidence="5 7" id="KW-1133">Transmembrane helix</keyword>
<keyword evidence="4 7" id="KW-0812">Transmembrane</keyword>
<feature type="transmembrane region" description="Helical" evidence="7">
    <location>
        <begin position="79"/>
        <end position="104"/>
    </location>
</feature>
<dbReference type="HOGENOM" id="CLU_028518_5_3_4"/>
<proteinExistence type="inferred from homology"/>
<reference evidence="9 10" key="1">
    <citation type="submission" date="2011-11" db="EMBL/GenBank/DDBJ databases">
        <authorList>
            <person name="Weinstock G."/>
            <person name="Sodergren E."/>
            <person name="Clifton S."/>
            <person name="Fulton L."/>
            <person name="Fulton B."/>
            <person name="Courtney L."/>
            <person name="Fronick C."/>
            <person name="Harrison M."/>
            <person name="Strong C."/>
            <person name="Farmer C."/>
            <person name="Delahaunty K."/>
            <person name="Markovic C."/>
            <person name="Hall O."/>
            <person name="Minx P."/>
            <person name="Tomlinson C."/>
            <person name="Mitreva M."/>
            <person name="Hou S."/>
            <person name="Chen J."/>
            <person name="Wollam A."/>
            <person name="Pepin K.H."/>
            <person name="Johnson M."/>
            <person name="Bhonagiri V."/>
            <person name="Zhang X."/>
            <person name="Suruliraj S."/>
            <person name="Warren W."/>
            <person name="Chinwalla A."/>
            <person name="Mardis E.R."/>
            <person name="Wilson R.K."/>
        </authorList>
    </citation>
    <scope>NUCLEOTIDE SEQUENCE [LARGE SCALE GENOMIC DNA]</scope>
    <source>
        <strain evidence="9 10">YIT 11816</strain>
    </source>
</reference>
<feature type="domain" description="ABC transmembrane type-1" evidence="8">
    <location>
        <begin position="75"/>
        <end position="264"/>
    </location>
</feature>
<feature type="transmembrane region" description="Helical" evidence="7">
    <location>
        <begin position="156"/>
        <end position="175"/>
    </location>
</feature>
<evidence type="ECO:0000256" key="2">
    <source>
        <dbReference type="ARBA" id="ARBA00022448"/>
    </source>
</evidence>
<evidence type="ECO:0000256" key="7">
    <source>
        <dbReference type="RuleBase" id="RU363032"/>
    </source>
</evidence>
<evidence type="ECO:0000256" key="6">
    <source>
        <dbReference type="ARBA" id="ARBA00023136"/>
    </source>
</evidence>
<dbReference type="PATRIC" id="fig|762967.3.peg.719"/>
<comment type="subcellular location">
    <subcellularLocation>
        <location evidence="1 7">Cell membrane</location>
        <topology evidence="1 7">Multi-pass membrane protein</topology>
    </subcellularLocation>
</comment>
<comment type="similarity">
    <text evidence="7">Belongs to the binding-protein-dependent transport system permease family.</text>
</comment>
<dbReference type="InterPro" id="IPR035906">
    <property type="entry name" value="MetI-like_sf"/>
</dbReference>
<dbReference type="GO" id="GO:0005886">
    <property type="term" value="C:plasma membrane"/>
    <property type="evidence" value="ECO:0007669"/>
    <property type="project" value="UniProtKB-SubCell"/>
</dbReference>
<protein>
    <submittedName>
        <fullName evidence="9">Putative nickel transport system permease protein NikC</fullName>
    </submittedName>
</protein>
<gene>
    <name evidence="9" type="ORF">HMPREF9440_00903</name>
</gene>
<dbReference type="PANTHER" id="PTHR43386">
    <property type="entry name" value="OLIGOPEPTIDE TRANSPORT SYSTEM PERMEASE PROTEIN APPC"/>
    <property type="match status" value="1"/>
</dbReference>
<dbReference type="PROSITE" id="PS50928">
    <property type="entry name" value="ABC_TM1"/>
    <property type="match status" value="1"/>
</dbReference>
<dbReference type="InterPro" id="IPR000515">
    <property type="entry name" value="MetI-like"/>
</dbReference>
<evidence type="ECO:0000256" key="1">
    <source>
        <dbReference type="ARBA" id="ARBA00004651"/>
    </source>
</evidence>
<evidence type="ECO:0000256" key="5">
    <source>
        <dbReference type="ARBA" id="ARBA00022989"/>
    </source>
</evidence>
<dbReference type="Gene3D" id="1.10.3720.10">
    <property type="entry name" value="MetI-like"/>
    <property type="match status" value="1"/>
</dbReference>
<dbReference type="InterPro" id="IPR050366">
    <property type="entry name" value="BP-dependent_transpt_permease"/>
</dbReference>
<evidence type="ECO:0000259" key="8">
    <source>
        <dbReference type="PROSITE" id="PS50928"/>
    </source>
</evidence>